<dbReference type="InterPro" id="IPR008909">
    <property type="entry name" value="DALR_anticod-bd"/>
</dbReference>
<evidence type="ECO:0000256" key="10">
    <source>
        <dbReference type="ARBA" id="ARBA00049339"/>
    </source>
</evidence>
<dbReference type="Proteomes" id="UP000594688">
    <property type="component" value="Chromosome"/>
</dbReference>
<keyword evidence="6 11" id="KW-0547">Nucleotide-binding</keyword>
<dbReference type="GO" id="GO:0006420">
    <property type="term" value="P:arginyl-tRNA aminoacylation"/>
    <property type="evidence" value="ECO:0007669"/>
    <property type="project" value="UniProtKB-UniRule"/>
</dbReference>
<dbReference type="NCBIfam" id="TIGR00456">
    <property type="entry name" value="argS"/>
    <property type="match status" value="1"/>
</dbReference>
<dbReference type="GO" id="GO:0005524">
    <property type="term" value="F:ATP binding"/>
    <property type="evidence" value="ECO:0007669"/>
    <property type="project" value="UniProtKB-UniRule"/>
</dbReference>
<comment type="similarity">
    <text evidence="2 11 12">Belongs to the class-I aminoacyl-tRNA synthetase family.</text>
</comment>
<comment type="catalytic activity">
    <reaction evidence="10 11">
        <text>tRNA(Arg) + L-arginine + ATP = L-arginyl-tRNA(Arg) + AMP + diphosphate</text>
        <dbReference type="Rhea" id="RHEA:20301"/>
        <dbReference type="Rhea" id="RHEA-COMP:9658"/>
        <dbReference type="Rhea" id="RHEA-COMP:9673"/>
        <dbReference type="ChEBI" id="CHEBI:30616"/>
        <dbReference type="ChEBI" id="CHEBI:32682"/>
        <dbReference type="ChEBI" id="CHEBI:33019"/>
        <dbReference type="ChEBI" id="CHEBI:78442"/>
        <dbReference type="ChEBI" id="CHEBI:78513"/>
        <dbReference type="ChEBI" id="CHEBI:456215"/>
        <dbReference type="EC" id="6.1.1.19"/>
    </reaction>
</comment>
<dbReference type="InterPro" id="IPR001412">
    <property type="entry name" value="aa-tRNA-synth_I_CS"/>
</dbReference>
<evidence type="ECO:0000256" key="2">
    <source>
        <dbReference type="ARBA" id="ARBA00005594"/>
    </source>
</evidence>
<evidence type="ECO:0000256" key="1">
    <source>
        <dbReference type="ARBA" id="ARBA00004496"/>
    </source>
</evidence>
<dbReference type="Pfam" id="PF03485">
    <property type="entry name" value="Arg_tRNA_synt_N"/>
    <property type="match status" value="1"/>
</dbReference>
<dbReference type="SMART" id="SM00836">
    <property type="entry name" value="DALR_1"/>
    <property type="match status" value="1"/>
</dbReference>
<dbReference type="KEGG" id="nli:G3M70_16990"/>
<dbReference type="GO" id="GO:0004814">
    <property type="term" value="F:arginine-tRNA ligase activity"/>
    <property type="evidence" value="ECO:0007669"/>
    <property type="project" value="UniProtKB-UniRule"/>
</dbReference>
<name>A0A7T0BYY7_9BACT</name>
<proteinExistence type="inferred from homology"/>
<dbReference type="HAMAP" id="MF_00123">
    <property type="entry name" value="Arg_tRNA_synth"/>
    <property type="match status" value="1"/>
</dbReference>
<evidence type="ECO:0000313" key="16">
    <source>
        <dbReference type="Proteomes" id="UP000594688"/>
    </source>
</evidence>
<feature type="domain" description="DALR anticodon binding" evidence="13">
    <location>
        <begin position="434"/>
        <end position="554"/>
    </location>
</feature>
<evidence type="ECO:0000256" key="7">
    <source>
        <dbReference type="ARBA" id="ARBA00022840"/>
    </source>
</evidence>
<dbReference type="PRINTS" id="PR01038">
    <property type="entry name" value="TRNASYNTHARG"/>
</dbReference>
<feature type="domain" description="Arginyl tRNA synthetase N-terminal" evidence="14">
    <location>
        <begin position="3"/>
        <end position="92"/>
    </location>
</feature>
<dbReference type="Gene3D" id="1.10.730.10">
    <property type="entry name" value="Isoleucyl-tRNA Synthetase, Domain 1"/>
    <property type="match status" value="1"/>
</dbReference>
<evidence type="ECO:0000259" key="13">
    <source>
        <dbReference type="SMART" id="SM00836"/>
    </source>
</evidence>
<evidence type="ECO:0000256" key="12">
    <source>
        <dbReference type="RuleBase" id="RU363038"/>
    </source>
</evidence>
<dbReference type="PANTHER" id="PTHR11956">
    <property type="entry name" value="ARGINYL-TRNA SYNTHETASE"/>
    <property type="match status" value="1"/>
</dbReference>
<comment type="subcellular location">
    <subcellularLocation>
        <location evidence="1 11">Cytoplasm</location>
    </subcellularLocation>
</comment>
<dbReference type="InterPro" id="IPR009080">
    <property type="entry name" value="tRNAsynth_Ia_anticodon-bd"/>
</dbReference>
<dbReference type="SMART" id="SM01016">
    <property type="entry name" value="Arg_tRNA_synt_N"/>
    <property type="match status" value="1"/>
</dbReference>
<keyword evidence="9 11" id="KW-0030">Aminoacyl-tRNA synthetase</keyword>
<dbReference type="FunFam" id="1.10.730.10:FF:000008">
    <property type="entry name" value="Arginine--tRNA ligase"/>
    <property type="match status" value="1"/>
</dbReference>
<accession>A0A7T0BYY7</accession>
<dbReference type="Pfam" id="PF05746">
    <property type="entry name" value="DALR_1"/>
    <property type="match status" value="1"/>
</dbReference>
<evidence type="ECO:0000256" key="11">
    <source>
        <dbReference type="HAMAP-Rule" id="MF_00123"/>
    </source>
</evidence>
<dbReference type="PROSITE" id="PS00178">
    <property type="entry name" value="AA_TRNA_LIGASE_I"/>
    <property type="match status" value="1"/>
</dbReference>
<keyword evidence="7 11" id="KW-0067">ATP-binding</keyword>
<feature type="short sequence motif" description="'HIGH' region" evidence="11">
    <location>
        <begin position="129"/>
        <end position="139"/>
    </location>
</feature>
<dbReference type="FunFam" id="3.40.50.620:FF:000062">
    <property type="entry name" value="Arginine--tRNA ligase"/>
    <property type="match status" value="1"/>
</dbReference>
<dbReference type="EC" id="6.1.1.19" evidence="11"/>
<sequence length="554" mass="62569">MKQSLKELVCVALEEAKSQGQLNLDTPPDVVIEEPKDEKMGDFATTIAMTLAKSEKKNPRQIAEFLLEPLKGRPELVAEVDIAGPGFINFRLARGFLRQQFLDAVNQGANFGRCEVGKGTKVLVEFVSANPTGPLHVGHGRGAAVGDCLSRLMDWAGFEVSKEYYINDVGNQMNNLGRSTQLRYRQELGQNVNFPEDLYQGDYIKDIARKIIEQDGDGHLGSEDGDTLGFFRKVSSDTILDGIREDLKEFRVEYDRWFSEQTLHDSNKVEGAIEWLRDKGYVYDKDGATWLKSSAFRDEKDRVVVKQGGEKTYFCADIAYHQDKIERGYDVILDLWGADHHGYVPRMEAVLEALGHGDGGFQVLLVQFVTLKRGGEKVQMSTRSGKFVTLADVVNEVGVDATRFFFLMRSSDSHLDFDLELAKKDTQENPVYYIQYAHARICSLHRMAEEKGIPSVELEKVNLERLDQDEDFSLIKKCLLFPEAVGKSALSREVHRIPYFLQELVAQFHSYYSVHRVVSEDKELTQARLLLLECVRSVIANGLEIMGVSAPEKM</sequence>
<dbReference type="SUPFAM" id="SSF52374">
    <property type="entry name" value="Nucleotidylyl transferase"/>
    <property type="match status" value="1"/>
</dbReference>
<comment type="subunit">
    <text evidence="3 11">Monomer.</text>
</comment>
<dbReference type="InterPro" id="IPR036695">
    <property type="entry name" value="Arg-tRNA-synth_N_sf"/>
</dbReference>
<dbReference type="Pfam" id="PF00750">
    <property type="entry name" value="tRNA-synt_1d"/>
    <property type="match status" value="1"/>
</dbReference>
<dbReference type="InterPro" id="IPR001278">
    <property type="entry name" value="Arg-tRNA-ligase"/>
</dbReference>
<keyword evidence="5 11" id="KW-0436">Ligase</keyword>
<dbReference type="EMBL" id="CP048685">
    <property type="protein sequence ID" value="QPJ63478.1"/>
    <property type="molecule type" value="Genomic_DNA"/>
</dbReference>
<dbReference type="PANTHER" id="PTHR11956:SF5">
    <property type="entry name" value="ARGININE--TRNA LIGASE, CYTOPLASMIC"/>
    <property type="match status" value="1"/>
</dbReference>
<dbReference type="InterPro" id="IPR035684">
    <property type="entry name" value="ArgRS_core"/>
</dbReference>
<keyword evidence="8 11" id="KW-0648">Protein biosynthesis</keyword>
<evidence type="ECO:0000256" key="6">
    <source>
        <dbReference type="ARBA" id="ARBA00022741"/>
    </source>
</evidence>
<keyword evidence="4 11" id="KW-0963">Cytoplasm</keyword>
<evidence type="ECO:0000313" key="15">
    <source>
        <dbReference type="EMBL" id="QPJ63478.1"/>
    </source>
</evidence>
<dbReference type="SUPFAM" id="SSF55190">
    <property type="entry name" value="Arginyl-tRNA synthetase (ArgRS), N-terminal 'additional' domain"/>
    <property type="match status" value="1"/>
</dbReference>
<evidence type="ECO:0000256" key="9">
    <source>
        <dbReference type="ARBA" id="ARBA00023146"/>
    </source>
</evidence>
<dbReference type="CDD" id="cd00671">
    <property type="entry name" value="ArgRS_core"/>
    <property type="match status" value="1"/>
</dbReference>
<evidence type="ECO:0000256" key="3">
    <source>
        <dbReference type="ARBA" id="ARBA00011245"/>
    </source>
</evidence>
<dbReference type="FunFam" id="3.30.1360.70:FF:000003">
    <property type="entry name" value="Arginine--tRNA ligase"/>
    <property type="match status" value="1"/>
</dbReference>
<dbReference type="AlphaFoldDB" id="A0A7T0BYY7"/>
<reference evidence="15 16" key="1">
    <citation type="submission" date="2020-02" db="EMBL/GenBank/DDBJ databases">
        <title>Genomic and physiological characterization of two novel Nitrospinaceae genera.</title>
        <authorList>
            <person name="Mueller A.J."/>
            <person name="Jung M.-Y."/>
            <person name="Strachan C.R."/>
            <person name="Herbold C.W."/>
            <person name="Kirkegaard R.H."/>
            <person name="Daims H."/>
        </authorList>
    </citation>
    <scope>NUCLEOTIDE SEQUENCE [LARGE SCALE GENOMIC DNA]</scope>
    <source>
        <strain evidence="15">EB</strain>
    </source>
</reference>
<dbReference type="SUPFAM" id="SSF47323">
    <property type="entry name" value="Anticodon-binding domain of a subclass of class I aminoacyl-tRNA synthetases"/>
    <property type="match status" value="1"/>
</dbReference>
<evidence type="ECO:0000259" key="14">
    <source>
        <dbReference type="SMART" id="SM01016"/>
    </source>
</evidence>
<dbReference type="InterPro" id="IPR014729">
    <property type="entry name" value="Rossmann-like_a/b/a_fold"/>
</dbReference>
<dbReference type="Gene3D" id="3.40.50.620">
    <property type="entry name" value="HUPs"/>
    <property type="match status" value="1"/>
</dbReference>
<dbReference type="InterPro" id="IPR005148">
    <property type="entry name" value="Arg-tRNA-synth_N"/>
</dbReference>
<dbReference type="GO" id="GO:0005737">
    <property type="term" value="C:cytoplasm"/>
    <property type="evidence" value="ECO:0007669"/>
    <property type="project" value="UniProtKB-SubCell"/>
</dbReference>
<evidence type="ECO:0000256" key="4">
    <source>
        <dbReference type="ARBA" id="ARBA00022490"/>
    </source>
</evidence>
<dbReference type="Gene3D" id="3.30.1360.70">
    <property type="entry name" value="Arginyl tRNA synthetase N-terminal domain"/>
    <property type="match status" value="1"/>
</dbReference>
<protein>
    <recommendedName>
        <fullName evidence="11">Arginine--tRNA ligase</fullName>
        <ecNumber evidence="11">6.1.1.19</ecNumber>
    </recommendedName>
    <alternativeName>
        <fullName evidence="11">Arginyl-tRNA synthetase</fullName>
        <shortName evidence="11">ArgRS</shortName>
    </alternativeName>
</protein>
<evidence type="ECO:0000256" key="8">
    <source>
        <dbReference type="ARBA" id="ARBA00022917"/>
    </source>
</evidence>
<gene>
    <name evidence="11" type="primary">argS</name>
    <name evidence="15" type="ORF">G3M70_16990</name>
</gene>
<organism evidence="15 16">
    <name type="scientific">Candidatus Nitronauta litoralis</name>
    <dbReference type="NCBI Taxonomy" id="2705533"/>
    <lineage>
        <taxon>Bacteria</taxon>
        <taxon>Pseudomonadati</taxon>
        <taxon>Nitrospinota/Tectimicrobiota group</taxon>
        <taxon>Nitrospinota</taxon>
        <taxon>Nitrospinia</taxon>
        <taxon>Nitrospinales</taxon>
        <taxon>Nitrospinaceae</taxon>
        <taxon>Candidatus Nitronauta</taxon>
    </lineage>
</organism>
<evidence type="ECO:0000256" key="5">
    <source>
        <dbReference type="ARBA" id="ARBA00022598"/>
    </source>
</evidence>